<evidence type="ECO:0008006" key="4">
    <source>
        <dbReference type="Google" id="ProtNLM"/>
    </source>
</evidence>
<evidence type="ECO:0000313" key="2">
    <source>
        <dbReference type="EMBL" id="MFB9527733.1"/>
    </source>
</evidence>
<evidence type="ECO:0000256" key="1">
    <source>
        <dbReference type="SAM" id="MobiDB-lite"/>
    </source>
</evidence>
<dbReference type="RefSeq" id="WP_346126975.1">
    <property type="nucleotide sequence ID" value="NZ_BAAAXC010000015.1"/>
</dbReference>
<organism evidence="2 3">
    <name type="scientific">Nonomuraea roseola</name>
    <dbReference type="NCBI Taxonomy" id="46179"/>
    <lineage>
        <taxon>Bacteria</taxon>
        <taxon>Bacillati</taxon>
        <taxon>Actinomycetota</taxon>
        <taxon>Actinomycetes</taxon>
        <taxon>Streptosporangiales</taxon>
        <taxon>Streptosporangiaceae</taxon>
        <taxon>Nonomuraea</taxon>
    </lineage>
</organism>
<feature type="region of interest" description="Disordered" evidence="1">
    <location>
        <begin position="506"/>
        <end position="535"/>
    </location>
</feature>
<dbReference type="EMBL" id="JBHMCE010000004">
    <property type="protein sequence ID" value="MFB9527733.1"/>
    <property type="molecule type" value="Genomic_DNA"/>
</dbReference>
<reference evidence="2 3" key="1">
    <citation type="submission" date="2024-09" db="EMBL/GenBank/DDBJ databases">
        <authorList>
            <person name="Sun Q."/>
            <person name="Mori K."/>
        </authorList>
    </citation>
    <scope>NUCLEOTIDE SEQUENCE [LARGE SCALE GENOMIC DNA]</scope>
    <source>
        <strain evidence="2 3">JCM 3323</strain>
    </source>
</reference>
<feature type="compositionally biased region" description="Pro residues" evidence="1">
    <location>
        <begin position="425"/>
        <end position="436"/>
    </location>
</feature>
<proteinExistence type="predicted"/>
<name>A0ABV5PWX3_9ACTN</name>
<dbReference type="Proteomes" id="UP001589646">
    <property type="component" value="Unassembled WGS sequence"/>
</dbReference>
<keyword evidence="3" id="KW-1185">Reference proteome</keyword>
<accession>A0ABV5PWX3</accession>
<sequence length="549" mass="56734">MTAVRRLMAAGVVMPIVIGVAVFGVATPAHARADIDMPARVTTNAPVTIQGTVDFAFDAILYVDGAEVAKGNQRVTYTWNPAEHANGSYQVRLVQKGKLLGSKWDESTSTLRQAIPAEPPSGVSAALQGGDKILVTWSKGSEPDLQSYEISTSQSGSVGQVSAGSACSGGSCKATLAVPAKAAGQQVGFTVKAFRSDGEGGMLGSGNSDVAYVKVPAPPPAATQPKAAQSKQPQGQTAATQKKVEPLPSIPPKKRVTPTVKPPQSAPKSVGKLPALPESATDDNGEYRLPKAKPGTDTGTGSETKKSDDEALVPSGDDDSGKDDTKDDTAEAVDTSVKAQSSESPIGNIGQYGIYVAGGLLLLLLAAHGGAWARRRALATAGGTAGPTSPSPQEAPQPGDSIPPTAAAPRRPAVVLAVAKTRKPQPQPPSQPPSQPHVPEQVAPEAAGVRLPMYMSAQDVAEAPVRPEPIRLALPSSAVTTVAPDPGPTPVRPAAVRIEDRWDDYLPPAPRSMEDSGFWERPQPGAGDFWASDDDDAAYVGRRHLGGES</sequence>
<protein>
    <recommendedName>
        <fullName evidence="4">Fibronectin type-III domain-containing protein</fullName>
    </recommendedName>
</protein>
<gene>
    <name evidence="2" type="ORF">ACFFRN_14030</name>
</gene>
<evidence type="ECO:0000313" key="3">
    <source>
        <dbReference type="Proteomes" id="UP001589646"/>
    </source>
</evidence>
<comment type="caution">
    <text evidence="2">The sequence shown here is derived from an EMBL/GenBank/DDBJ whole genome shotgun (WGS) entry which is preliminary data.</text>
</comment>
<feature type="region of interest" description="Disordered" evidence="1">
    <location>
        <begin position="378"/>
        <end position="450"/>
    </location>
</feature>
<feature type="compositionally biased region" description="Low complexity" evidence="1">
    <location>
        <begin position="223"/>
        <end position="234"/>
    </location>
</feature>
<feature type="region of interest" description="Disordered" evidence="1">
    <location>
        <begin position="211"/>
        <end position="349"/>
    </location>
</feature>
<feature type="compositionally biased region" description="Low complexity" evidence="1">
    <location>
        <begin position="403"/>
        <end position="419"/>
    </location>
</feature>